<dbReference type="PANTHER" id="PTHR37461:SF1">
    <property type="entry name" value="ANTI-SIGMA-K FACTOR RSKA"/>
    <property type="match status" value="1"/>
</dbReference>
<name>K2P4E5_9FLAO</name>
<gene>
    <name evidence="3" type="ORF">I215_05055</name>
</gene>
<evidence type="ECO:0000256" key="2">
    <source>
        <dbReference type="SAM" id="Phobius"/>
    </source>
</evidence>
<evidence type="ECO:0000313" key="4">
    <source>
        <dbReference type="Proteomes" id="UP000007364"/>
    </source>
</evidence>
<dbReference type="STRING" id="555500.I215_05055"/>
<evidence type="ECO:0000313" key="3">
    <source>
        <dbReference type="EMBL" id="EKF55893.1"/>
    </source>
</evidence>
<dbReference type="eggNOG" id="COG5343">
    <property type="taxonomic scope" value="Bacteria"/>
</dbReference>
<keyword evidence="1" id="KW-0175">Coiled coil</keyword>
<dbReference type="RefSeq" id="WP_008990883.1">
    <property type="nucleotide sequence ID" value="NZ_AMSG01000004.1"/>
</dbReference>
<keyword evidence="2" id="KW-1133">Transmembrane helix</keyword>
<reference evidence="3 4" key="1">
    <citation type="journal article" date="2012" name="J. Bacteriol.">
        <title>Genome Sequence of Galbibacter marinum Type Strain ck-I2-15.</title>
        <authorList>
            <person name="Lai Q."/>
            <person name="Li C."/>
            <person name="Shao Z."/>
        </authorList>
    </citation>
    <scope>NUCLEOTIDE SEQUENCE [LARGE SCALE GENOMIC DNA]</scope>
    <source>
        <strain evidence="4">ck-I2-15</strain>
    </source>
</reference>
<dbReference type="Proteomes" id="UP000007364">
    <property type="component" value="Unassembled WGS sequence"/>
</dbReference>
<keyword evidence="4" id="KW-1185">Reference proteome</keyword>
<dbReference type="PANTHER" id="PTHR37461">
    <property type="entry name" value="ANTI-SIGMA-K FACTOR RSKA"/>
    <property type="match status" value="1"/>
</dbReference>
<dbReference type="EMBL" id="AMSG01000004">
    <property type="protein sequence ID" value="EKF55893.1"/>
    <property type="molecule type" value="Genomic_DNA"/>
</dbReference>
<keyword evidence="2" id="KW-0472">Membrane</keyword>
<feature type="coiled-coil region" evidence="1">
    <location>
        <begin position="120"/>
        <end position="147"/>
    </location>
</feature>
<keyword evidence="2" id="KW-0812">Transmembrane</keyword>
<dbReference type="InterPro" id="IPR051474">
    <property type="entry name" value="Anti-sigma-K/W_factor"/>
</dbReference>
<dbReference type="OrthoDB" id="1420916at2"/>
<feature type="transmembrane region" description="Helical" evidence="2">
    <location>
        <begin position="90"/>
        <end position="110"/>
    </location>
</feature>
<sequence>MKNEVKTLLESDLLERYLLGNVSYEEQVQVEHFIDTSKEVKAAYNTLEENLEIYSKTFAIKAPESVLDNVLESIKTEAHPADSNKRSIPWYFVAACVTTLLFGATTITLWNQNRLLSTTNNSVAGQIENLKEDIVNTNARLENMKSKYAVLSDPETQKYLINGNERAKNLRTVAYVNPKERLSAINVLSVPELPKDKELKMWAEINGEMVCLGVIDKADTKLMALPFKDSASNYKITIDSKGNKDFASIDSEVASINLKKEE</sequence>
<organism evidence="3 4">
    <name type="scientific">Galbibacter marinus</name>
    <dbReference type="NCBI Taxonomy" id="555500"/>
    <lineage>
        <taxon>Bacteria</taxon>
        <taxon>Pseudomonadati</taxon>
        <taxon>Bacteroidota</taxon>
        <taxon>Flavobacteriia</taxon>
        <taxon>Flavobacteriales</taxon>
        <taxon>Flavobacteriaceae</taxon>
        <taxon>Galbibacter</taxon>
    </lineage>
</organism>
<dbReference type="AlphaFoldDB" id="K2P4E5"/>
<accession>K2P4E5</accession>
<evidence type="ECO:0000256" key="1">
    <source>
        <dbReference type="SAM" id="Coils"/>
    </source>
</evidence>
<protein>
    <submittedName>
        <fullName evidence="3">RNA polymerase sigma-70 factor</fullName>
    </submittedName>
</protein>
<dbReference type="GO" id="GO:0006417">
    <property type="term" value="P:regulation of translation"/>
    <property type="evidence" value="ECO:0007669"/>
    <property type="project" value="TreeGrafter"/>
</dbReference>
<proteinExistence type="predicted"/>
<comment type="caution">
    <text evidence="3">The sequence shown here is derived from an EMBL/GenBank/DDBJ whole genome shotgun (WGS) entry which is preliminary data.</text>
</comment>
<dbReference type="GO" id="GO:0016989">
    <property type="term" value="F:sigma factor antagonist activity"/>
    <property type="evidence" value="ECO:0007669"/>
    <property type="project" value="TreeGrafter"/>
</dbReference>